<feature type="domain" description="Cation/H+ exchanger transmembrane" evidence="9">
    <location>
        <begin position="10"/>
        <end position="393"/>
    </location>
</feature>
<comment type="subcellular location">
    <subcellularLocation>
        <location evidence="1">Membrane</location>
        <topology evidence="1">Multi-pass membrane protein</topology>
    </subcellularLocation>
</comment>
<feature type="transmembrane region" description="Helical" evidence="8">
    <location>
        <begin position="374"/>
        <end position="396"/>
    </location>
</feature>
<feature type="transmembrane region" description="Helical" evidence="8">
    <location>
        <begin position="164"/>
        <end position="185"/>
    </location>
</feature>
<feature type="transmembrane region" description="Helical" evidence="8">
    <location>
        <begin position="281"/>
        <end position="299"/>
    </location>
</feature>
<evidence type="ECO:0000313" key="11">
    <source>
        <dbReference type="Proteomes" id="UP000059425"/>
    </source>
</evidence>
<dbReference type="GO" id="GO:0015297">
    <property type="term" value="F:antiporter activity"/>
    <property type="evidence" value="ECO:0007669"/>
    <property type="project" value="UniProtKB-KW"/>
</dbReference>
<evidence type="ECO:0000259" key="9">
    <source>
        <dbReference type="Pfam" id="PF00999"/>
    </source>
</evidence>
<dbReference type="OrthoDB" id="9793589at2"/>
<name>A0A0N9W994_PSEFL</name>
<dbReference type="RefSeq" id="WP_060740622.1">
    <property type="nucleotide sequence ID" value="NZ_CP012831.1"/>
</dbReference>
<keyword evidence="6" id="KW-0406">Ion transport</keyword>
<protein>
    <recommendedName>
        <fullName evidence="9">Cation/H+ exchanger transmembrane domain-containing protein</fullName>
    </recommendedName>
</protein>
<reference evidence="11" key="1">
    <citation type="submission" date="2015-09" db="EMBL/GenBank/DDBJ databases">
        <title>Whole genome sequence of Pseudomonas fluorescens FW300-N2C3.</title>
        <authorList>
            <person name="Ray J."/>
            <person name="Melnyk R."/>
            <person name="Deutschbauer A."/>
        </authorList>
    </citation>
    <scope>NUCLEOTIDE SEQUENCE [LARGE SCALE GENOMIC DNA]</scope>
    <source>
        <strain evidence="11">FW300-N2C3</strain>
    </source>
</reference>
<dbReference type="Gene3D" id="1.20.1530.20">
    <property type="match status" value="1"/>
</dbReference>
<feature type="transmembrane region" description="Helical" evidence="8">
    <location>
        <begin position="96"/>
        <end position="119"/>
    </location>
</feature>
<dbReference type="InterPro" id="IPR038770">
    <property type="entry name" value="Na+/solute_symporter_sf"/>
</dbReference>
<reference evidence="10 11" key="2">
    <citation type="journal article" date="2018" name="Nature">
        <title>Mutant phenotypes for thousands of bacterial genes of unknown function.</title>
        <authorList>
            <person name="Price M.N."/>
            <person name="Wetmore K.M."/>
            <person name="Waters R.J."/>
            <person name="Callaghan M."/>
            <person name="Ray J."/>
            <person name="Liu H."/>
            <person name="Kuehl J.V."/>
            <person name="Melnyk R.A."/>
            <person name="Lamson J.S."/>
            <person name="Suh Y."/>
            <person name="Carlson H.K."/>
            <person name="Esquivel Z."/>
            <person name="Sadeeshkumar H."/>
            <person name="Chakraborty R."/>
            <person name="Zane G.M."/>
            <person name="Rubin B.E."/>
            <person name="Wall J.D."/>
            <person name="Visel A."/>
            <person name="Bristow J."/>
            <person name="Blow M.J."/>
            <person name="Arkin A.P."/>
            <person name="Deutschbauer A.M."/>
        </authorList>
    </citation>
    <scope>NUCLEOTIDE SEQUENCE [LARGE SCALE GENOMIC DNA]</scope>
    <source>
        <strain evidence="10 11">FW300-N2C3</strain>
    </source>
</reference>
<dbReference type="PANTHER" id="PTHR32468">
    <property type="entry name" value="CATION/H + ANTIPORTER"/>
    <property type="match status" value="1"/>
</dbReference>
<proteinExistence type="predicted"/>
<keyword evidence="7 8" id="KW-0472">Membrane</keyword>
<sequence length="409" mass="44066">MLFLQIVFIILTAKVAGAFLKRLGQPEVVGEMIAGFVLGPLVLGFFFPDFHHALFKGDAVTQLKVLSDLGILLFMFVVGAEFRMPEQHAPYAHGKVLLIAGCSIALPFILGVAIAPLLYSTFAPAGVPHLGFNLFIATLFSVTAFPVLARILKERRMLDSEVGALSLMAAAVSDVCAWVLLAITAMSLQLDRQWQELALRLCGLAALCGASFWCVRPLLRRWIAHLEGRRTLTLLAVLVCGALVYGSITEWLQVHAVFGAFLFGACLPRDQRLLNMLVERVEHIAVIVLMPGFFALAGLNTTAATFSAVGVSLLGLVLLVAIAGKLLGGALGARFAGYSTPVAIDIGVLMNARGLMELVVLKIGLDLGIIGKELFTLFVIMTVVTTVMTGPLLNLLQRLRHARQRLGVQ</sequence>
<dbReference type="EMBL" id="CP012831">
    <property type="protein sequence ID" value="ALI08313.1"/>
    <property type="molecule type" value="Genomic_DNA"/>
</dbReference>
<dbReference type="GO" id="GO:0016020">
    <property type="term" value="C:membrane"/>
    <property type="evidence" value="ECO:0007669"/>
    <property type="project" value="UniProtKB-SubCell"/>
</dbReference>
<evidence type="ECO:0000256" key="1">
    <source>
        <dbReference type="ARBA" id="ARBA00004141"/>
    </source>
</evidence>
<evidence type="ECO:0000256" key="8">
    <source>
        <dbReference type="SAM" id="Phobius"/>
    </source>
</evidence>
<feature type="transmembrane region" description="Helical" evidence="8">
    <location>
        <begin position="197"/>
        <end position="219"/>
    </location>
</feature>
<keyword evidence="2" id="KW-0813">Transport</keyword>
<keyword evidence="5 8" id="KW-1133">Transmembrane helix</keyword>
<feature type="transmembrane region" description="Helical" evidence="8">
    <location>
        <begin position="231"/>
        <end position="248"/>
    </location>
</feature>
<gene>
    <name evidence="10" type="ORF">AO356_16315</name>
</gene>
<accession>A0A0N9W994</accession>
<dbReference type="PANTHER" id="PTHR32468:SF0">
    <property type="entry name" value="K(+)_H(+) ANTIPORTER 1"/>
    <property type="match status" value="1"/>
</dbReference>
<dbReference type="AlphaFoldDB" id="A0A0N9W994"/>
<evidence type="ECO:0000256" key="3">
    <source>
        <dbReference type="ARBA" id="ARBA00022449"/>
    </source>
</evidence>
<evidence type="ECO:0000256" key="6">
    <source>
        <dbReference type="ARBA" id="ARBA00023065"/>
    </source>
</evidence>
<dbReference type="Proteomes" id="UP000059425">
    <property type="component" value="Chromosome"/>
</dbReference>
<evidence type="ECO:0000256" key="2">
    <source>
        <dbReference type="ARBA" id="ARBA00022448"/>
    </source>
</evidence>
<dbReference type="InterPro" id="IPR050794">
    <property type="entry name" value="CPA2_transporter"/>
</dbReference>
<keyword evidence="3" id="KW-0050">Antiport</keyword>
<feature type="transmembrane region" description="Helical" evidence="8">
    <location>
        <begin position="131"/>
        <end position="152"/>
    </location>
</feature>
<feature type="transmembrane region" description="Helical" evidence="8">
    <location>
        <begin position="305"/>
        <end position="323"/>
    </location>
</feature>
<keyword evidence="4 8" id="KW-0812">Transmembrane</keyword>
<evidence type="ECO:0000256" key="7">
    <source>
        <dbReference type="ARBA" id="ARBA00023136"/>
    </source>
</evidence>
<feature type="transmembrane region" description="Helical" evidence="8">
    <location>
        <begin position="65"/>
        <end position="84"/>
    </location>
</feature>
<dbReference type="InterPro" id="IPR006153">
    <property type="entry name" value="Cation/H_exchanger_TM"/>
</dbReference>
<dbReference type="Pfam" id="PF00999">
    <property type="entry name" value="Na_H_Exchanger"/>
    <property type="match status" value="1"/>
</dbReference>
<evidence type="ECO:0000256" key="4">
    <source>
        <dbReference type="ARBA" id="ARBA00022692"/>
    </source>
</evidence>
<evidence type="ECO:0000256" key="5">
    <source>
        <dbReference type="ARBA" id="ARBA00022989"/>
    </source>
</evidence>
<organism evidence="10 11">
    <name type="scientific">Pseudomonas fluorescens</name>
    <dbReference type="NCBI Taxonomy" id="294"/>
    <lineage>
        <taxon>Bacteria</taxon>
        <taxon>Pseudomonadati</taxon>
        <taxon>Pseudomonadota</taxon>
        <taxon>Gammaproteobacteria</taxon>
        <taxon>Pseudomonadales</taxon>
        <taxon>Pseudomonadaceae</taxon>
        <taxon>Pseudomonas</taxon>
    </lineage>
</organism>
<evidence type="ECO:0000313" key="10">
    <source>
        <dbReference type="EMBL" id="ALI08313.1"/>
    </source>
</evidence>
<dbReference type="GO" id="GO:1902600">
    <property type="term" value="P:proton transmembrane transport"/>
    <property type="evidence" value="ECO:0007669"/>
    <property type="project" value="InterPro"/>
</dbReference>